<gene>
    <name evidence="1" type="ORF">DSO57_1015018</name>
</gene>
<organism evidence="1 2">
    <name type="scientific">Entomophthora muscae</name>
    <dbReference type="NCBI Taxonomy" id="34485"/>
    <lineage>
        <taxon>Eukaryota</taxon>
        <taxon>Fungi</taxon>
        <taxon>Fungi incertae sedis</taxon>
        <taxon>Zoopagomycota</taxon>
        <taxon>Entomophthoromycotina</taxon>
        <taxon>Entomophthoromycetes</taxon>
        <taxon>Entomophthorales</taxon>
        <taxon>Entomophthoraceae</taxon>
        <taxon>Entomophthora</taxon>
    </lineage>
</organism>
<dbReference type="EMBL" id="QTSX02005738">
    <property type="protein sequence ID" value="KAJ9058177.1"/>
    <property type="molecule type" value="Genomic_DNA"/>
</dbReference>
<evidence type="ECO:0000313" key="1">
    <source>
        <dbReference type="EMBL" id="KAJ9058177.1"/>
    </source>
</evidence>
<accession>A0ACC2S737</accession>
<protein>
    <submittedName>
        <fullName evidence="1">Uncharacterized protein</fullName>
    </submittedName>
</protein>
<dbReference type="Proteomes" id="UP001165960">
    <property type="component" value="Unassembled WGS sequence"/>
</dbReference>
<reference evidence="1" key="1">
    <citation type="submission" date="2022-04" db="EMBL/GenBank/DDBJ databases">
        <title>Genome of the entomopathogenic fungus Entomophthora muscae.</title>
        <authorList>
            <person name="Elya C."/>
            <person name="Lovett B.R."/>
            <person name="Lee E."/>
            <person name="Macias A.M."/>
            <person name="Hajek A.E."/>
            <person name="De Bivort B.L."/>
            <person name="Kasson M.T."/>
            <person name="De Fine Licht H.H."/>
            <person name="Stajich J.E."/>
        </authorList>
    </citation>
    <scope>NUCLEOTIDE SEQUENCE</scope>
    <source>
        <strain evidence="1">Berkeley</strain>
    </source>
</reference>
<sequence>MSENPGIIQSLVGKAANVNTAIVFISAEVASFWWTKLVQNISEPTPIEVLKAKLAEAKSYREYMQIGNELDWIAKKPWWFERS</sequence>
<evidence type="ECO:0000313" key="2">
    <source>
        <dbReference type="Proteomes" id="UP001165960"/>
    </source>
</evidence>
<keyword evidence="2" id="KW-1185">Reference proteome</keyword>
<comment type="caution">
    <text evidence="1">The sequence shown here is derived from an EMBL/GenBank/DDBJ whole genome shotgun (WGS) entry which is preliminary data.</text>
</comment>
<proteinExistence type="predicted"/>
<name>A0ACC2S737_9FUNG</name>